<protein>
    <submittedName>
        <fullName evidence="2">Uncharacterized protein</fullName>
    </submittedName>
</protein>
<evidence type="ECO:0000313" key="3">
    <source>
        <dbReference type="Proteomes" id="UP000835052"/>
    </source>
</evidence>
<feature type="region of interest" description="Disordered" evidence="1">
    <location>
        <begin position="235"/>
        <end position="266"/>
    </location>
</feature>
<dbReference type="AlphaFoldDB" id="A0A8S1H629"/>
<proteinExistence type="predicted"/>
<keyword evidence="3" id="KW-1185">Reference proteome</keyword>
<feature type="region of interest" description="Disordered" evidence="1">
    <location>
        <begin position="162"/>
        <end position="186"/>
    </location>
</feature>
<comment type="caution">
    <text evidence="2">The sequence shown here is derived from an EMBL/GenBank/DDBJ whole genome shotgun (WGS) entry which is preliminary data.</text>
</comment>
<gene>
    <name evidence="2" type="ORF">CAUJ_LOCUS6700</name>
</gene>
<dbReference type="OrthoDB" id="5828353at2759"/>
<accession>A0A8S1H629</accession>
<sequence length="342" mass="37220">MPCDSTIGVSTFLGGRTPTKELVGPAYDEVYEQIADTYLEPNSVKARQSTSTLNTDVESARLLPSSGNLASSSQSIPVKQRTTVIDDVARPLSFDEGQKDNLQLHRTREKMIMEEITRKELFKKKPIPPAKPPTPIKPPPKPTALSIRDFGIDMSKQTTGSCQQISSRVDFPTTSSVPTSSTNVARPSSRIFESSDRLDVLRGRPAPPTTYSHQPSGSITNLSFRGLGDPAAHIFDRPESVDFGTSSPSTSTQGAPEDVNGPRRPFTSLSQHAILNRRFLNVLPDEVDRSVGSSTLLENDVRDSPSSYLRDAELRLNMFVNDKMAPPSSNGSTTGGQDETTV</sequence>
<evidence type="ECO:0000313" key="2">
    <source>
        <dbReference type="EMBL" id="CAD6190781.1"/>
    </source>
</evidence>
<feature type="region of interest" description="Disordered" evidence="1">
    <location>
        <begin position="322"/>
        <end position="342"/>
    </location>
</feature>
<reference evidence="2" key="1">
    <citation type="submission" date="2020-10" db="EMBL/GenBank/DDBJ databases">
        <authorList>
            <person name="Kikuchi T."/>
        </authorList>
    </citation>
    <scope>NUCLEOTIDE SEQUENCE</scope>
    <source>
        <strain evidence="2">NKZ352</strain>
    </source>
</reference>
<organism evidence="2 3">
    <name type="scientific">Caenorhabditis auriculariae</name>
    <dbReference type="NCBI Taxonomy" id="2777116"/>
    <lineage>
        <taxon>Eukaryota</taxon>
        <taxon>Metazoa</taxon>
        <taxon>Ecdysozoa</taxon>
        <taxon>Nematoda</taxon>
        <taxon>Chromadorea</taxon>
        <taxon>Rhabditida</taxon>
        <taxon>Rhabditina</taxon>
        <taxon>Rhabditomorpha</taxon>
        <taxon>Rhabditoidea</taxon>
        <taxon>Rhabditidae</taxon>
        <taxon>Peloderinae</taxon>
        <taxon>Caenorhabditis</taxon>
    </lineage>
</organism>
<dbReference type="EMBL" id="CAJGYM010000017">
    <property type="protein sequence ID" value="CAD6190781.1"/>
    <property type="molecule type" value="Genomic_DNA"/>
</dbReference>
<dbReference type="Proteomes" id="UP000835052">
    <property type="component" value="Unassembled WGS sequence"/>
</dbReference>
<feature type="compositionally biased region" description="Low complexity" evidence="1">
    <location>
        <begin position="172"/>
        <end position="182"/>
    </location>
</feature>
<name>A0A8S1H629_9PELO</name>
<feature type="compositionally biased region" description="Polar residues" evidence="1">
    <location>
        <begin position="327"/>
        <end position="342"/>
    </location>
</feature>
<feature type="compositionally biased region" description="Polar residues" evidence="1">
    <location>
        <begin position="243"/>
        <end position="254"/>
    </location>
</feature>
<evidence type="ECO:0000256" key="1">
    <source>
        <dbReference type="SAM" id="MobiDB-lite"/>
    </source>
</evidence>